<feature type="compositionally biased region" description="Basic residues" evidence="8">
    <location>
        <begin position="315"/>
        <end position="326"/>
    </location>
</feature>
<feature type="region of interest" description="Disordered" evidence="8">
    <location>
        <begin position="203"/>
        <end position="249"/>
    </location>
</feature>
<evidence type="ECO:0000256" key="4">
    <source>
        <dbReference type="ARBA" id="ARBA00023015"/>
    </source>
</evidence>
<keyword evidence="5" id="KW-0010">Activator</keyword>
<evidence type="ECO:0000256" key="2">
    <source>
        <dbReference type="ARBA" id="ARBA00015342"/>
    </source>
</evidence>
<feature type="compositionally biased region" description="Polar residues" evidence="8">
    <location>
        <begin position="240"/>
        <end position="249"/>
    </location>
</feature>
<dbReference type="KEGG" id="mbrn:26241651"/>
<evidence type="ECO:0000256" key="3">
    <source>
        <dbReference type="ARBA" id="ARBA00022969"/>
    </source>
</evidence>
<dbReference type="PANTHER" id="PTHR22934">
    <property type="entry name" value="PROTEIN ESC1/WETA-RELATED"/>
    <property type="match status" value="1"/>
</dbReference>
<feature type="region of interest" description="Disordered" evidence="8">
    <location>
        <begin position="585"/>
        <end position="607"/>
    </location>
</feature>
<sequence>MAFWTVPYRAEAVDTNRDPSMYWEDINSASTDDAHNDFFGQFVDFDADGTITATTDNDFNTVPASMPGVPESMLLMGDRTVATLESAVSSCVSSADEFDFLSSSSRIGPTASAASHEIDPKDLTLSADELAHPSQQQFDYLGRGSMSEADLSRLESISLHSPQRPQNTTSSDTPSPKPPNTDARRPKKFVEALSSTIRKATNLRRNRKAAAVPRQVSPPQEHLQPLKVPKQRRGRGRAVTQGNLPVSPPLQQQEQATPHFIHGQCDDPFNDTALLPPGGVNLQYYGQVAPDTPVESPGVKSETNQSHFQVDMAWQHHHHPHHHHQQQQHPPPPPHPHPHHHQQQQQQQQHQHHQQQQQQQHQMHWTGTGGEYITSQEAGWWTPNMMSQGPNDFSHHQRSASVHVMGHGQHTGMPYDYGAIADTSTGGLMIHMPQPRGSQSTVVNDLTVNAQTFLPPPPPIPQAIGQKMPGSERSHRPPKAKSSGARHLSCSPVRKQRGPSSSPTPADQSAVPRSRHSSGASVSSLRSSSGRLPASMPGTPCSVRKRRSRDISGSNSATSLGGSDGASGIGFVNFTPNDGSVLMTGVAPSGSSKTKARREKEAQDRRRRLSEAAIKAVAAAGGDVDKLIEQGFAF</sequence>
<keyword evidence="3" id="KW-0749">Sporulation</keyword>
<feature type="region of interest" description="Disordered" evidence="8">
    <location>
        <begin position="315"/>
        <end position="365"/>
    </location>
</feature>
<proteinExistence type="inferred from homology"/>
<keyword evidence="6" id="KW-0804">Transcription</keyword>
<evidence type="ECO:0000313" key="10">
    <source>
        <dbReference type="Proteomes" id="UP000510686"/>
    </source>
</evidence>
<feature type="compositionally biased region" description="Polar residues" evidence="8">
    <location>
        <begin position="498"/>
        <end position="507"/>
    </location>
</feature>
<dbReference type="EMBL" id="CP058935">
    <property type="protein sequence ID" value="QLI70104.1"/>
    <property type="molecule type" value="Genomic_DNA"/>
</dbReference>
<evidence type="ECO:0000256" key="6">
    <source>
        <dbReference type="ARBA" id="ARBA00023163"/>
    </source>
</evidence>
<dbReference type="GO" id="GO:0030435">
    <property type="term" value="P:sporulation resulting in formation of a cellular spore"/>
    <property type="evidence" value="ECO:0007669"/>
    <property type="project" value="UniProtKB-KW"/>
</dbReference>
<dbReference type="Proteomes" id="UP000510686">
    <property type="component" value="Chromosome 4"/>
</dbReference>
<name>A0A7D5YZY0_9HYPO</name>
<organism evidence="9 10">
    <name type="scientific">Metarhizium brunneum</name>
    <dbReference type="NCBI Taxonomy" id="500148"/>
    <lineage>
        <taxon>Eukaryota</taxon>
        <taxon>Fungi</taxon>
        <taxon>Dikarya</taxon>
        <taxon>Ascomycota</taxon>
        <taxon>Pezizomycotina</taxon>
        <taxon>Sordariomycetes</taxon>
        <taxon>Hypocreomycetidae</taxon>
        <taxon>Hypocreales</taxon>
        <taxon>Clavicipitaceae</taxon>
        <taxon>Metarhizium</taxon>
    </lineage>
</organism>
<dbReference type="RefSeq" id="XP_014545618.1">
    <property type="nucleotide sequence ID" value="XM_014690132.1"/>
</dbReference>
<dbReference type="AlphaFoldDB" id="A0A7D5YZY0"/>
<accession>A0A7D5YZY0</accession>
<dbReference type="PANTHER" id="PTHR22934:SF25">
    <property type="entry name" value="DEVELOPMENTAL REGULATORY PROTEIN WETA"/>
    <property type="match status" value="1"/>
</dbReference>
<comment type="similarity">
    <text evidence="1">Belongs to the wetA family.</text>
</comment>
<feature type="region of interest" description="Disordered" evidence="8">
    <location>
        <begin position="158"/>
        <end position="187"/>
    </location>
</feature>
<keyword evidence="10" id="KW-1185">Reference proteome</keyword>
<reference evidence="9 10" key="1">
    <citation type="submission" date="2020-07" db="EMBL/GenBank/DDBJ databases">
        <title>Telomere length de novo assembly of all 7 chromosomes of the fungus, Metarhizium brunneum, using a novel assembly pipeline.</title>
        <authorList>
            <person name="Saud z."/>
            <person name="Kortsinoglou A."/>
            <person name="Kouvelis V.N."/>
            <person name="Butt T.M."/>
        </authorList>
    </citation>
    <scope>NUCLEOTIDE SEQUENCE [LARGE SCALE GENOMIC DNA]</scope>
    <source>
        <strain evidence="9 10">4556</strain>
    </source>
</reference>
<evidence type="ECO:0000256" key="7">
    <source>
        <dbReference type="ARBA" id="ARBA00023321"/>
    </source>
</evidence>
<dbReference type="GeneID" id="26241651"/>
<keyword evidence="7" id="KW-0183">Conidiation</keyword>
<feature type="compositionally biased region" description="Low complexity" evidence="8">
    <location>
        <begin position="517"/>
        <end position="535"/>
    </location>
</feature>
<dbReference type="OrthoDB" id="2575228at2759"/>
<dbReference type="GO" id="GO:0048315">
    <property type="term" value="P:conidium formation"/>
    <property type="evidence" value="ECO:0007669"/>
    <property type="project" value="UniProtKB-KW"/>
</dbReference>
<gene>
    <name evidence="9" type="primary">WetA</name>
    <name evidence="9" type="ORF">G6M90_00g074480</name>
</gene>
<protein>
    <recommendedName>
        <fullName evidence="2">Developmental regulatory protein wetA</fullName>
    </recommendedName>
</protein>
<feature type="region of interest" description="Disordered" evidence="8">
    <location>
        <begin position="450"/>
        <end position="567"/>
    </location>
</feature>
<feature type="compositionally biased region" description="Low complexity" evidence="8">
    <location>
        <begin position="343"/>
        <end position="362"/>
    </location>
</feature>
<evidence type="ECO:0000256" key="5">
    <source>
        <dbReference type="ARBA" id="ARBA00023159"/>
    </source>
</evidence>
<keyword evidence="4" id="KW-0805">Transcription regulation</keyword>
<evidence type="ECO:0000256" key="1">
    <source>
        <dbReference type="ARBA" id="ARBA00008881"/>
    </source>
</evidence>
<dbReference type="InterPro" id="IPR040112">
    <property type="entry name" value="WetA"/>
</dbReference>
<evidence type="ECO:0000256" key="8">
    <source>
        <dbReference type="SAM" id="MobiDB-lite"/>
    </source>
</evidence>
<feature type="compositionally biased region" description="Polar residues" evidence="8">
    <location>
        <begin position="551"/>
        <end position="561"/>
    </location>
</feature>
<evidence type="ECO:0000313" key="9">
    <source>
        <dbReference type="EMBL" id="QLI70104.1"/>
    </source>
</evidence>